<dbReference type="GeneID" id="84697166"/>
<organism evidence="2 3">
    <name type="scientific">Achromobacter aegrifaciens</name>
    <dbReference type="NCBI Taxonomy" id="1287736"/>
    <lineage>
        <taxon>Bacteria</taxon>
        <taxon>Pseudomonadati</taxon>
        <taxon>Pseudomonadota</taxon>
        <taxon>Betaproteobacteria</taxon>
        <taxon>Burkholderiales</taxon>
        <taxon>Alcaligenaceae</taxon>
        <taxon>Achromobacter</taxon>
    </lineage>
</organism>
<dbReference type="RefSeq" id="WP_175164262.1">
    <property type="nucleotide sequence ID" value="NZ_CADIKO010000002.1"/>
</dbReference>
<gene>
    <name evidence="2" type="ORF">RIU57_07930</name>
</gene>
<dbReference type="EMBL" id="JAVKVN010000002">
    <property type="protein sequence ID" value="MDR7945021.1"/>
    <property type="molecule type" value="Genomic_DNA"/>
</dbReference>
<evidence type="ECO:0000313" key="3">
    <source>
        <dbReference type="Proteomes" id="UP001264156"/>
    </source>
</evidence>
<accession>A0ABU2DA95</accession>
<feature type="chain" id="PRO_5045255746" description="Lipoprotein" evidence="1">
    <location>
        <begin position="19"/>
        <end position="253"/>
    </location>
</feature>
<dbReference type="Proteomes" id="UP001264156">
    <property type="component" value="Unassembled WGS sequence"/>
</dbReference>
<reference evidence="3" key="1">
    <citation type="submission" date="2023-07" db="EMBL/GenBank/DDBJ databases">
        <title>Glyphosate-induced phosphonatase operons in soil bacteria of genus Achromobacter.</title>
        <authorList>
            <person name="Epiktetov D.O."/>
            <person name="Sviridov A.V."/>
            <person name="Tarlachkov S.V."/>
            <person name="Shushkova T.V."/>
            <person name="Toropygin I.Y."/>
            <person name="Leontievsky A."/>
        </authorList>
    </citation>
    <scope>NUCLEOTIDE SEQUENCE [LARGE SCALE GENOMIC DNA]</scope>
    <source>
        <strain evidence="3">Kg 16</strain>
    </source>
</reference>
<protein>
    <recommendedName>
        <fullName evidence="4">Lipoprotein</fullName>
    </recommendedName>
</protein>
<feature type="signal peptide" evidence="1">
    <location>
        <begin position="1"/>
        <end position="18"/>
    </location>
</feature>
<name>A0ABU2DA95_ACHAE</name>
<proteinExistence type="predicted"/>
<comment type="caution">
    <text evidence="2">The sequence shown here is derived from an EMBL/GenBank/DDBJ whole genome shotgun (WGS) entry which is preliminary data.</text>
</comment>
<evidence type="ECO:0000313" key="2">
    <source>
        <dbReference type="EMBL" id="MDR7945021.1"/>
    </source>
</evidence>
<keyword evidence="1" id="KW-0732">Signal</keyword>
<keyword evidence="3" id="KW-1185">Reference proteome</keyword>
<sequence>MKKLLCIVLIFLSGCAVKQPPPKYQLDKQANQAFIQSGKSVEIFYHDDNFVVMDLGGSQAAGLLGILGPVGLLVGLSAHAAHKLDFRARTERRSEEFSKLVGENISDQSINQAFARQIGDLLAKDGREVKVTKVTRPSGSDDLAASVSEDLVPTEGHMQLLLRLTTGYAAASATDSYKPMTVIEYALKDEHGKPLMARSFNRFYGDSDKTFLTFASLIEDYKGAHGELGARLSYWSEPVYTEIFRFPDQVAAK</sequence>
<dbReference type="PROSITE" id="PS51257">
    <property type="entry name" value="PROKAR_LIPOPROTEIN"/>
    <property type="match status" value="1"/>
</dbReference>
<evidence type="ECO:0008006" key="4">
    <source>
        <dbReference type="Google" id="ProtNLM"/>
    </source>
</evidence>
<evidence type="ECO:0000256" key="1">
    <source>
        <dbReference type="SAM" id="SignalP"/>
    </source>
</evidence>